<dbReference type="InterPro" id="IPR029063">
    <property type="entry name" value="SAM-dependent_MTases_sf"/>
</dbReference>
<keyword evidence="1" id="KW-0489">Methyltransferase</keyword>
<sequence length="59" mass="6737">MLSNSDPRNHDPADDFFDALYTGYRVDRVPAKRMINADGTRRGAIKEIIVTNYEPAKRP</sequence>
<dbReference type="GO" id="GO:0009007">
    <property type="term" value="F:site-specific DNA-methyltransferase (adenine-specific) activity"/>
    <property type="evidence" value="ECO:0007669"/>
    <property type="project" value="UniProtKB-EC"/>
</dbReference>
<proteinExistence type="predicted"/>
<dbReference type="AlphaFoldDB" id="A0A0W8EV83"/>
<dbReference type="Gene3D" id="3.40.50.150">
    <property type="entry name" value="Vaccinia Virus protein VP39"/>
    <property type="match status" value="1"/>
</dbReference>
<name>A0A0W8EV83_9ZZZZ</name>
<accession>A0A0W8EV83</accession>
<dbReference type="GO" id="GO:0032259">
    <property type="term" value="P:methylation"/>
    <property type="evidence" value="ECO:0007669"/>
    <property type="project" value="UniProtKB-KW"/>
</dbReference>
<keyword evidence="1" id="KW-0808">Transferase</keyword>
<reference evidence="1" key="1">
    <citation type="journal article" date="2015" name="Proc. Natl. Acad. Sci. U.S.A.">
        <title>Networks of energetic and metabolic interactions define dynamics in microbial communities.</title>
        <authorList>
            <person name="Embree M."/>
            <person name="Liu J.K."/>
            <person name="Al-Bassam M.M."/>
            <person name="Zengler K."/>
        </authorList>
    </citation>
    <scope>NUCLEOTIDE SEQUENCE</scope>
</reference>
<organism evidence="1">
    <name type="scientific">hydrocarbon metagenome</name>
    <dbReference type="NCBI Taxonomy" id="938273"/>
    <lineage>
        <taxon>unclassified sequences</taxon>
        <taxon>metagenomes</taxon>
        <taxon>ecological metagenomes</taxon>
    </lineage>
</organism>
<protein>
    <submittedName>
        <fullName evidence="1">Modification methylase mjaiii</fullName>
        <ecNumber evidence="1">2.1.1.72</ecNumber>
    </submittedName>
</protein>
<dbReference type="EC" id="2.1.1.72" evidence="1"/>
<dbReference type="EMBL" id="LNQE01001726">
    <property type="protein sequence ID" value="KUG12497.1"/>
    <property type="molecule type" value="Genomic_DNA"/>
</dbReference>
<comment type="caution">
    <text evidence="1">The sequence shown here is derived from an EMBL/GenBank/DDBJ whole genome shotgun (WGS) entry which is preliminary data.</text>
</comment>
<evidence type="ECO:0000313" key="1">
    <source>
        <dbReference type="EMBL" id="KUG12497.1"/>
    </source>
</evidence>
<gene>
    <name evidence="1" type="ORF">ASZ90_016431</name>
</gene>